<accession>A0A6J4QZ30</accession>
<dbReference type="AlphaFoldDB" id="A0A6J4QZ30"/>
<organism evidence="1">
    <name type="scientific">uncultured Rubrobacteraceae bacterium</name>
    <dbReference type="NCBI Taxonomy" id="349277"/>
    <lineage>
        <taxon>Bacteria</taxon>
        <taxon>Bacillati</taxon>
        <taxon>Actinomycetota</taxon>
        <taxon>Rubrobacteria</taxon>
        <taxon>Rubrobacterales</taxon>
        <taxon>Rubrobacteraceae</taxon>
        <taxon>environmental samples</taxon>
    </lineage>
</organism>
<gene>
    <name evidence="1" type="ORF">AVDCRST_MAG80-2230</name>
</gene>
<evidence type="ECO:0000313" key="1">
    <source>
        <dbReference type="EMBL" id="CAA9450671.1"/>
    </source>
</evidence>
<name>A0A6J4QZ30_9ACTN</name>
<protein>
    <submittedName>
        <fullName evidence="1">Uncharacterized protein</fullName>
    </submittedName>
</protein>
<feature type="non-terminal residue" evidence="1">
    <location>
        <position position="48"/>
    </location>
</feature>
<feature type="non-terminal residue" evidence="1">
    <location>
        <position position="1"/>
    </location>
</feature>
<proteinExistence type="predicted"/>
<sequence length="48" mass="5029">DPRLPNAGPGQPAGRRRLLPGAALHRSQPQAPLGLLRTAAQVLARQAL</sequence>
<dbReference type="EMBL" id="CADCVC010000195">
    <property type="protein sequence ID" value="CAA9450671.1"/>
    <property type="molecule type" value="Genomic_DNA"/>
</dbReference>
<reference evidence="1" key="1">
    <citation type="submission" date="2020-02" db="EMBL/GenBank/DDBJ databases">
        <authorList>
            <person name="Meier V. D."/>
        </authorList>
    </citation>
    <scope>NUCLEOTIDE SEQUENCE</scope>
    <source>
        <strain evidence="1">AVDCRST_MAG80</strain>
    </source>
</reference>